<protein>
    <submittedName>
        <fullName evidence="2">Crossover junction endodeoxyribonuclease ruvC, putative</fullName>
    </submittedName>
</protein>
<dbReference type="EMBL" id="BLIY01000003">
    <property type="protein sequence ID" value="GFE52897.1"/>
    <property type="molecule type" value="Genomic_DNA"/>
</dbReference>
<keyword evidence="3" id="KW-1185">Reference proteome</keyword>
<keyword evidence="1" id="KW-1133">Transmembrane helix</keyword>
<proteinExistence type="predicted"/>
<organism evidence="2 3">
    <name type="scientific">Babesia ovis</name>
    <dbReference type="NCBI Taxonomy" id="5869"/>
    <lineage>
        <taxon>Eukaryota</taxon>
        <taxon>Sar</taxon>
        <taxon>Alveolata</taxon>
        <taxon>Apicomplexa</taxon>
        <taxon>Aconoidasida</taxon>
        <taxon>Piroplasmida</taxon>
        <taxon>Babesiidae</taxon>
        <taxon>Babesia</taxon>
    </lineage>
</organism>
<comment type="caution">
    <text evidence="2">The sequence shown here is derived from an EMBL/GenBank/DDBJ whole genome shotgun (WGS) entry which is preliminary data.</text>
</comment>
<evidence type="ECO:0000313" key="2">
    <source>
        <dbReference type="EMBL" id="GFE52897.1"/>
    </source>
</evidence>
<evidence type="ECO:0000256" key="1">
    <source>
        <dbReference type="SAM" id="Phobius"/>
    </source>
</evidence>
<keyword evidence="1" id="KW-0812">Transmembrane</keyword>
<keyword evidence="1" id="KW-0472">Membrane</keyword>
<dbReference type="Proteomes" id="UP001057455">
    <property type="component" value="Unassembled WGS sequence"/>
</dbReference>
<dbReference type="AlphaFoldDB" id="A0A9W5T862"/>
<evidence type="ECO:0000313" key="3">
    <source>
        <dbReference type="Proteomes" id="UP001057455"/>
    </source>
</evidence>
<sequence length="210" mass="23710">MAKSQESDPDGPAFYGEWRIVDEHEFMSPSVAAIRAESEYSQAFGATDDTVTMQKELREIRSTFTSPNNDFTGRLEEINRETSEQLDRARQKFLAIESTWQENNFQRYLEGSRGGSIPSLSHVDRKLAQAVREVVEMKRDAETALMELTKSVASVDSLIGKTNRLKHSSSTFRQHAHAEKKSGAFSFKAQLFIAALVSFAGYTLIKYLGW</sequence>
<dbReference type="OrthoDB" id="363827at2759"/>
<accession>A0A9W5T862</accession>
<reference evidence="2" key="1">
    <citation type="submission" date="2019-12" db="EMBL/GenBank/DDBJ databases">
        <title>Genome sequence of Babesia ovis.</title>
        <authorList>
            <person name="Yamagishi J."/>
            <person name="Sevinc F."/>
            <person name="Xuan X."/>
        </authorList>
    </citation>
    <scope>NUCLEOTIDE SEQUENCE</scope>
    <source>
        <strain evidence="2">Selcuk</strain>
    </source>
</reference>
<gene>
    <name evidence="2" type="ORF">BaOVIS_003010</name>
</gene>
<feature type="transmembrane region" description="Helical" evidence="1">
    <location>
        <begin position="189"/>
        <end position="209"/>
    </location>
</feature>
<name>A0A9W5T862_BABOV</name>